<feature type="binding site" evidence="7">
    <location>
        <position position="73"/>
    </location>
    <ligand>
        <name>Zn(2+)</name>
        <dbReference type="ChEBI" id="CHEBI:29105"/>
        <label>2</label>
    </ligand>
</feature>
<evidence type="ECO:0000313" key="9">
    <source>
        <dbReference type="EMBL" id="MFC0180866.1"/>
    </source>
</evidence>
<comment type="pathway">
    <text evidence="2 7">Secondary metabolite metabolism; methylglyoxal degradation; (R)-lactate from methylglyoxal: step 2/2.</text>
</comment>
<dbReference type="InterPro" id="IPR050110">
    <property type="entry name" value="Glyoxalase_II_hydrolase"/>
</dbReference>
<keyword evidence="10" id="KW-1185">Reference proteome</keyword>
<reference evidence="9 10" key="1">
    <citation type="submission" date="2024-09" db="EMBL/GenBank/DDBJ databases">
        <authorList>
            <person name="Sun Q."/>
            <person name="Mori K."/>
        </authorList>
    </citation>
    <scope>NUCLEOTIDE SEQUENCE [LARGE SCALE GENOMIC DNA]</scope>
    <source>
        <strain evidence="9 10">CCM 8545</strain>
    </source>
</reference>
<feature type="binding site" evidence="7">
    <location>
        <position position="69"/>
    </location>
    <ligand>
        <name>Zn(2+)</name>
        <dbReference type="ChEBI" id="CHEBI:29105"/>
        <label>1</label>
    </ligand>
</feature>
<evidence type="ECO:0000256" key="4">
    <source>
        <dbReference type="ARBA" id="ARBA00022723"/>
    </source>
</evidence>
<dbReference type="InterPro" id="IPR032282">
    <property type="entry name" value="HAGH_C"/>
</dbReference>
<feature type="binding site" evidence="7">
    <location>
        <position position="74"/>
    </location>
    <ligand>
        <name>Zn(2+)</name>
        <dbReference type="ChEBI" id="CHEBI:29105"/>
        <label>2</label>
    </ligand>
</feature>
<dbReference type="InterPro" id="IPR017782">
    <property type="entry name" value="Hydroxyacylglutathione_Hdrlase"/>
</dbReference>
<protein>
    <recommendedName>
        <fullName evidence="7">Hydroxyacylglutathione hydrolase</fullName>
        <ecNumber evidence="7">3.1.2.6</ecNumber>
    </recommendedName>
    <alternativeName>
        <fullName evidence="7">Glyoxalase II</fullName>
        <shortName evidence="7">Glx II</shortName>
    </alternativeName>
</protein>
<organism evidence="9 10">
    <name type="scientific">Thorsellia kenyensis</name>
    <dbReference type="NCBI Taxonomy" id="1549888"/>
    <lineage>
        <taxon>Bacteria</taxon>
        <taxon>Pseudomonadati</taxon>
        <taxon>Pseudomonadota</taxon>
        <taxon>Gammaproteobacteria</taxon>
        <taxon>Enterobacterales</taxon>
        <taxon>Thorselliaceae</taxon>
        <taxon>Thorsellia</taxon>
    </lineage>
</organism>
<dbReference type="RefSeq" id="WP_385878089.1">
    <property type="nucleotide sequence ID" value="NZ_JBHLXE010000108.1"/>
</dbReference>
<gene>
    <name evidence="7 9" type="primary">gloB</name>
    <name evidence="9" type="ORF">ACFFIT_12365</name>
</gene>
<evidence type="ECO:0000259" key="8">
    <source>
        <dbReference type="SMART" id="SM00849"/>
    </source>
</evidence>
<comment type="catalytic activity">
    <reaction evidence="1 7">
        <text>an S-(2-hydroxyacyl)glutathione + H2O = a 2-hydroxy carboxylate + glutathione + H(+)</text>
        <dbReference type="Rhea" id="RHEA:21864"/>
        <dbReference type="ChEBI" id="CHEBI:15377"/>
        <dbReference type="ChEBI" id="CHEBI:15378"/>
        <dbReference type="ChEBI" id="CHEBI:57925"/>
        <dbReference type="ChEBI" id="CHEBI:58896"/>
        <dbReference type="ChEBI" id="CHEBI:71261"/>
        <dbReference type="EC" id="3.1.2.6"/>
    </reaction>
</comment>
<keyword evidence="6 7" id="KW-0862">Zinc</keyword>
<feature type="binding site" evidence="7">
    <location>
        <position position="181"/>
    </location>
    <ligand>
        <name>Zn(2+)</name>
        <dbReference type="ChEBI" id="CHEBI:29105"/>
        <label>2</label>
    </ligand>
</feature>
<sequence length="267" mass="30494">MAHKNIKTVTHNSLLLTCLPVLEDNYIWLLTETNLPNHPTYVIDPGESNSVLNYIKEQDYQLVGILLTHHHYDHTDGICDLMTQFPDIPVYGPRETLNKGATHVVEDNQVLSLFDLPCKVIETPGHTLGHVCYYFDPFLFSGDTLFSAGCGKLFEGTCEQMFESFIRLYQLPDETLVCAAHEYTLKNLQFSASIDKSNEHIEFTIKNVEMLYSANLPSLPVQLGTEKLINPYFLIIKKHMQGPNLPEIDVKNARESFCLIRKLRDNF</sequence>
<dbReference type="InterPro" id="IPR036866">
    <property type="entry name" value="RibonucZ/Hydroxyglut_hydro"/>
</dbReference>
<dbReference type="SUPFAM" id="SSF56281">
    <property type="entry name" value="Metallo-hydrolase/oxidoreductase"/>
    <property type="match status" value="1"/>
</dbReference>
<dbReference type="Gene3D" id="3.60.15.10">
    <property type="entry name" value="Ribonuclease Z/Hydroxyacylglutathione hydrolase-like"/>
    <property type="match status" value="1"/>
</dbReference>
<dbReference type="PANTHER" id="PTHR43705:SF1">
    <property type="entry name" value="HYDROXYACYLGLUTATHIONE HYDROLASE GLOB"/>
    <property type="match status" value="1"/>
</dbReference>
<feature type="binding site" evidence="7">
    <location>
        <position position="71"/>
    </location>
    <ligand>
        <name>Zn(2+)</name>
        <dbReference type="ChEBI" id="CHEBI:29105"/>
        <label>1</label>
    </ligand>
</feature>
<proteinExistence type="inferred from homology"/>
<evidence type="ECO:0000256" key="2">
    <source>
        <dbReference type="ARBA" id="ARBA00004963"/>
    </source>
</evidence>
<evidence type="ECO:0000256" key="6">
    <source>
        <dbReference type="ARBA" id="ARBA00022833"/>
    </source>
</evidence>
<evidence type="ECO:0000256" key="1">
    <source>
        <dbReference type="ARBA" id="ARBA00001623"/>
    </source>
</evidence>
<dbReference type="SMART" id="SM00849">
    <property type="entry name" value="Lactamase_B"/>
    <property type="match status" value="1"/>
</dbReference>
<dbReference type="GO" id="GO:0004416">
    <property type="term" value="F:hydroxyacylglutathione hydrolase activity"/>
    <property type="evidence" value="ECO:0007669"/>
    <property type="project" value="UniProtKB-EC"/>
</dbReference>
<comment type="function">
    <text evidence="7">Thiolesterase that catalyzes the hydrolysis of S-D-lactoyl-glutathione to form glutathione and D-lactic acid.</text>
</comment>
<feature type="domain" description="Metallo-beta-lactamase" evidence="8">
    <location>
        <begin position="24"/>
        <end position="181"/>
    </location>
</feature>
<dbReference type="CDD" id="cd07723">
    <property type="entry name" value="hydroxyacylglutathione_hydrolase_MBL-fold"/>
    <property type="match status" value="1"/>
</dbReference>
<dbReference type="Pfam" id="PF16123">
    <property type="entry name" value="HAGH_C"/>
    <property type="match status" value="1"/>
</dbReference>
<dbReference type="PANTHER" id="PTHR43705">
    <property type="entry name" value="HYDROXYACYLGLUTATHIONE HYDROLASE"/>
    <property type="match status" value="1"/>
</dbReference>
<dbReference type="InterPro" id="IPR001279">
    <property type="entry name" value="Metallo-B-lactamas"/>
</dbReference>
<dbReference type="Pfam" id="PF00753">
    <property type="entry name" value="Lactamase_B"/>
    <property type="match status" value="1"/>
</dbReference>
<evidence type="ECO:0000256" key="5">
    <source>
        <dbReference type="ARBA" id="ARBA00022801"/>
    </source>
</evidence>
<dbReference type="HAMAP" id="MF_01374">
    <property type="entry name" value="Glyoxalase_2"/>
    <property type="match status" value="1"/>
</dbReference>
<dbReference type="PIRSF" id="PIRSF005457">
    <property type="entry name" value="Glx"/>
    <property type="match status" value="1"/>
</dbReference>
<dbReference type="NCBIfam" id="TIGR03413">
    <property type="entry name" value="GSH_gloB"/>
    <property type="match status" value="1"/>
</dbReference>
<comment type="caution">
    <text evidence="9">The sequence shown here is derived from an EMBL/GenBank/DDBJ whole genome shotgun (WGS) entry which is preliminary data.</text>
</comment>
<dbReference type="InterPro" id="IPR035680">
    <property type="entry name" value="Clx_II_MBL"/>
</dbReference>
<evidence type="ECO:0000256" key="7">
    <source>
        <dbReference type="HAMAP-Rule" id="MF_01374"/>
    </source>
</evidence>
<comment type="similarity">
    <text evidence="3 7">Belongs to the metallo-beta-lactamase superfamily. Glyoxalase II family.</text>
</comment>
<keyword evidence="4 7" id="KW-0479">Metal-binding</keyword>
<keyword evidence="5 7" id="KW-0378">Hydrolase</keyword>
<comment type="cofactor">
    <cofactor evidence="7">
        <name>Zn(2+)</name>
        <dbReference type="ChEBI" id="CHEBI:29105"/>
    </cofactor>
    <text evidence="7">Binds 2 Zn(2+) ions per subunit.</text>
</comment>
<name>A0ABV6CH86_9GAMM</name>
<feature type="binding site" evidence="7">
    <location>
        <position position="126"/>
    </location>
    <ligand>
        <name>Zn(2+)</name>
        <dbReference type="ChEBI" id="CHEBI:29105"/>
        <label>1</label>
    </ligand>
</feature>
<dbReference type="Proteomes" id="UP001589758">
    <property type="component" value="Unassembled WGS sequence"/>
</dbReference>
<evidence type="ECO:0000256" key="3">
    <source>
        <dbReference type="ARBA" id="ARBA00006759"/>
    </source>
</evidence>
<feature type="binding site" evidence="7">
    <location>
        <position position="143"/>
    </location>
    <ligand>
        <name>Zn(2+)</name>
        <dbReference type="ChEBI" id="CHEBI:29105"/>
        <label>2</label>
    </ligand>
</feature>
<accession>A0ABV6CH86</accession>
<evidence type="ECO:0000313" key="10">
    <source>
        <dbReference type="Proteomes" id="UP001589758"/>
    </source>
</evidence>
<comment type="subunit">
    <text evidence="7">Monomer.</text>
</comment>
<dbReference type="EMBL" id="JBHLXE010000108">
    <property type="protein sequence ID" value="MFC0180866.1"/>
    <property type="molecule type" value="Genomic_DNA"/>
</dbReference>
<feature type="binding site" evidence="7">
    <location>
        <position position="143"/>
    </location>
    <ligand>
        <name>Zn(2+)</name>
        <dbReference type="ChEBI" id="CHEBI:29105"/>
        <label>1</label>
    </ligand>
</feature>
<dbReference type="EC" id="3.1.2.6" evidence="7"/>